<dbReference type="SUPFAM" id="SSF53335">
    <property type="entry name" value="S-adenosyl-L-methionine-dependent methyltransferases"/>
    <property type="match status" value="1"/>
</dbReference>
<dbReference type="eggNOG" id="COG2226">
    <property type="taxonomic scope" value="Bacteria"/>
</dbReference>
<dbReference type="STRING" id="512565.AMIS_30970"/>
<dbReference type="PATRIC" id="fig|512565.3.peg.3096"/>
<protein>
    <submittedName>
        <fullName evidence="1">Putative methyltransferase</fullName>
    </submittedName>
</protein>
<dbReference type="CDD" id="cd02440">
    <property type="entry name" value="AdoMet_MTases"/>
    <property type="match status" value="1"/>
</dbReference>
<dbReference type="Gene3D" id="3.40.50.150">
    <property type="entry name" value="Vaccinia Virus protein VP39"/>
    <property type="match status" value="1"/>
</dbReference>
<gene>
    <name evidence="1" type="ordered locus">AMIS_30970</name>
</gene>
<dbReference type="RefSeq" id="WP_014443212.1">
    <property type="nucleotide sequence ID" value="NC_017093.1"/>
</dbReference>
<keyword evidence="1" id="KW-0808">Transferase</keyword>
<organism evidence="1 2">
    <name type="scientific">Actinoplanes missouriensis (strain ATCC 14538 / DSM 43046 / CBS 188.64 / JCM 3121 / NBRC 102363 / NCIMB 12654 / NRRL B-3342 / UNCC 431)</name>
    <dbReference type="NCBI Taxonomy" id="512565"/>
    <lineage>
        <taxon>Bacteria</taxon>
        <taxon>Bacillati</taxon>
        <taxon>Actinomycetota</taxon>
        <taxon>Actinomycetes</taxon>
        <taxon>Micromonosporales</taxon>
        <taxon>Micromonosporaceae</taxon>
        <taxon>Actinoplanes</taxon>
    </lineage>
</organism>
<proteinExistence type="predicted"/>
<dbReference type="Proteomes" id="UP000007882">
    <property type="component" value="Chromosome"/>
</dbReference>
<dbReference type="PANTHER" id="PTHR43591">
    <property type="entry name" value="METHYLTRANSFERASE"/>
    <property type="match status" value="1"/>
</dbReference>
<keyword evidence="1" id="KW-0489">Methyltransferase</keyword>
<dbReference type="KEGG" id="ams:AMIS_30970"/>
<name>I0H5N0_ACTM4</name>
<dbReference type="HOGENOM" id="CLU_062440_2_0_11"/>
<dbReference type="AlphaFoldDB" id="I0H5N0"/>
<dbReference type="PANTHER" id="PTHR43591:SF110">
    <property type="entry name" value="RHODANESE DOMAIN-CONTAINING PROTEIN"/>
    <property type="match status" value="1"/>
</dbReference>
<reference evidence="1 2" key="1">
    <citation type="submission" date="2012-02" db="EMBL/GenBank/DDBJ databases">
        <title>Complete genome sequence of Actinoplanes missouriensis 431 (= NBRC 102363).</title>
        <authorList>
            <person name="Ohnishi Y."/>
            <person name="Ishikawa J."/>
            <person name="Sekine M."/>
            <person name="Hosoyama A."/>
            <person name="Harada T."/>
            <person name="Narita H."/>
            <person name="Hata T."/>
            <person name="Konno Y."/>
            <person name="Tutikane K."/>
            <person name="Fujita N."/>
            <person name="Horinouchi S."/>
            <person name="Hayakawa M."/>
        </authorList>
    </citation>
    <scope>NUCLEOTIDE SEQUENCE [LARGE SCALE GENOMIC DNA]</scope>
    <source>
        <strain evidence="2">ATCC 14538 / DSM 43046 / CBS 188.64 / JCM 3121 / NBRC 102363 / NCIMB 12654 / NRRL B-3342 / UNCC 431</strain>
    </source>
</reference>
<dbReference type="InterPro" id="IPR029063">
    <property type="entry name" value="SAM-dependent_MTases_sf"/>
</dbReference>
<dbReference type="EMBL" id="AP012319">
    <property type="protein sequence ID" value="BAL88317.1"/>
    <property type="molecule type" value="Genomic_DNA"/>
</dbReference>
<dbReference type="OrthoDB" id="3469983at2"/>
<evidence type="ECO:0000313" key="2">
    <source>
        <dbReference type="Proteomes" id="UP000007882"/>
    </source>
</evidence>
<keyword evidence="2" id="KW-1185">Reference proteome</keyword>
<dbReference type="Pfam" id="PF13489">
    <property type="entry name" value="Methyltransf_23"/>
    <property type="match status" value="1"/>
</dbReference>
<dbReference type="GO" id="GO:0008168">
    <property type="term" value="F:methyltransferase activity"/>
    <property type="evidence" value="ECO:0007669"/>
    <property type="project" value="UniProtKB-KW"/>
</dbReference>
<evidence type="ECO:0000313" key="1">
    <source>
        <dbReference type="EMBL" id="BAL88317.1"/>
    </source>
</evidence>
<dbReference type="GO" id="GO:0032259">
    <property type="term" value="P:methylation"/>
    <property type="evidence" value="ECO:0007669"/>
    <property type="project" value="UniProtKB-KW"/>
</dbReference>
<sequence length="262" mass="27876">MRAAYSFDNDAPDAALRHELLAEILDHVTFDRLGAAGDLRGRRCLEAGAGGGSVARRLVALSGPGGRVLATDLNPRHLPHDQGYEVSRHDLTGDPVPDPPWDLIHARLVLAHIPERERILARLADALAPGGVLLIEEWLSAYPDVVLDAPDAAAAELVERYHRTVVERLLPANGADPAWAARVHAAMIDAGLTGVRTTIHAESWAGGTAGARLIAVNVAQVGDGLRDAGFTDAELDRLTALAADPRLVVRGHLTYSTTGRRG</sequence>
<accession>I0H5N0</accession>